<feature type="non-terminal residue" evidence="2">
    <location>
        <position position="1"/>
    </location>
</feature>
<dbReference type="EMBL" id="MU155237">
    <property type="protein sequence ID" value="KAF9478298.1"/>
    <property type="molecule type" value="Genomic_DNA"/>
</dbReference>
<dbReference type="Pfam" id="PF21530">
    <property type="entry name" value="Pif1_2B_dom"/>
    <property type="match status" value="1"/>
</dbReference>
<dbReference type="InterPro" id="IPR049163">
    <property type="entry name" value="Pif1-like_2B_dom"/>
</dbReference>
<proteinExistence type="predicted"/>
<sequence length="84" mass="8976">LGKLPLVPGMPIVLTQNLDVQSGAVNGARGTLVSVRYTVNSYGEREAESCVVKIEHGDSAPMSTLDAGCFPVMKDKTSIQFSHR</sequence>
<gene>
    <name evidence="2" type="ORF">BDN70DRAFT_767408</name>
</gene>
<dbReference type="OrthoDB" id="432234at2759"/>
<keyword evidence="3" id="KW-1185">Reference proteome</keyword>
<evidence type="ECO:0000313" key="3">
    <source>
        <dbReference type="Proteomes" id="UP000807469"/>
    </source>
</evidence>
<dbReference type="Proteomes" id="UP000807469">
    <property type="component" value="Unassembled WGS sequence"/>
</dbReference>
<name>A0A9P6D044_9AGAR</name>
<comment type="caution">
    <text evidence="2">The sequence shown here is derived from an EMBL/GenBank/DDBJ whole genome shotgun (WGS) entry which is preliminary data.</text>
</comment>
<protein>
    <recommendedName>
        <fullName evidence="1">DNA helicase Pif1-like 2B domain-containing protein</fullName>
    </recommendedName>
</protein>
<feature type="domain" description="DNA helicase Pif1-like 2B" evidence="1">
    <location>
        <begin position="4"/>
        <end position="33"/>
    </location>
</feature>
<evidence type="ECO:0000259" key="1">
    <source>
        <dbReference type="Pfam" id="PF21530"/>
    </source>
</evidence>
<organism evidence="2 3">
    <name type="scientific">Pholiota conissans</name>
    <dbReference type="NCBI Taxonomy" id="109636"/>
    <lineage>
        <taxon>Eukaryota</taxon>
        <taxon>Fungi</taxon>
        <taxon>Dikarya</taxon>
        <taxon>Basidiomycota</taxon>
        <taxon>Agaricomycotina</taxon>
        <taxon>Agaricomycetes</taxon>
        <taxon>Agaricomycetidae</taxon>
        <taxon>Agaricales</taxon>
        <taxon>Agaricineae</taxon>
        <taxon>Strophariaceae</taxon>
        <taxon>Pholiota</taxon>
    </lineage>
</organism>
<reference evidence="2" key="1">
    <citation type="submission" date="2020-11" db="EMBL/GenBank/DDBJ databases">
        <authorList>
            <consortium name="DOE Joint Genome Institute"/>
            <person name="Ahrendt S."/>
            <person name="Riley R."/>
            <person name="Andreopoulos W."/>
            <person name="Labutti K."/>
            <person name="Pangilinan J."/>
            <person name="Ruiz-Duenas F.J."/>
            <person name="Barrasa J.M."/>
            <person name="Sanchez-Garcia M."/>
            <person name="Camarero S."/>
            <person name="Miyauchi S."/>
            <person name="Serrano A."/>
            <person name="Linde D."/>
            <person name="Babiker R."/>
            <person name="Drula E."/>
            <person name="Ayuso-Fernandez I."/>
            <person name="Pacheco R."/>
            <person name="Padilla G."/>
            <person name="Ferreira P."/>
            <person name="Barriuso J."/>
            <person name="Kellner H."/>
            <person name="Castanera R."/>
            <person name="Alfaro M."/>
            <person name="Ramirez L."/>
            <person name="Pisabarro A.G."/>
            <person name="Kuo A."/>
            <person name="Tritt A."/>
            <person name="Lipzen A."/>
            <person name="He G."/>
            <person name="Yan M."/>
            <person name="Ng V."/>
            <person name="Cullen D."/>
            <person name="Martin F."/>
            <person name="Rosso M.-N."/>
            <person name="Henrissat B."/>
            <person name="Hibbett D."/>
            <person name="Martinez A.T."/>
            <person name="Grigoriev I.V."/>
        </authorList>
    </citation>
    <scope>NUCLEOTIDE SEQUENCE</scope>
    <source>
        <strain evidence="2">CIRM-BRFM 674</strain>
    </source>
</reference>
<dbReference type="AlphaFoldDB" id="A0A9P6D044"/>
<accession>A0A9P6D044</accession>
<evidence type="ECO:0000313" key="2">
    <source>
        <dbReference type="EMBL" id="KAF9478298.1"/>
    </source>
</evidence>
<feature type="non-terminal residue" evidence="2">
    <location>
        <position position="84"/>
    </location>
</feature>